<evidence type="ECO:0000256" key="4">
    <source>
        <dbReference type="ARBA" id="ARBA00022833"/>
    </source>
</evidence>
<dbReference type="PANTHER" id="PTHR47287:SF9">
    <property type="entry name" value="ZINC FINGER PROTEIN 4-LIKE"/>
    <property type="match status" value="1"/>
</dbReference>
<accession>A0ABD1FW46</accession>
<organism evidence="9 10">
    <name type="scientific">Salvia divinorum</name>
    <name type="common">Maria pastora</name>
    <name type="synonym">Diviner's sage</name>
    <dbReference type="NCBI Taxonomy" id="28513"/>
    <lineage>
        <taxon>Eukaryota</taxon>
        <taxon>Viridiplantae</taxon>
        <taxon>Streptophyta</taxon>
        <taxon>Embryophyta</taxon>
        <taxon>Tracheophyta</taxon>
        <taxon>Spermatophyta</taxon>
        <taxon>Magnoliopsida</taxon>
        <taxon>eudicotyledons</taxon>
        <taxon>Gunneridae</taxon>
        <taxon>Pentapetalae</taxon>
        <taxon>asterids</taxon>
        <taxon>lamiids</taxon>
        <taxon>Lamiales</taxon>
        <taxon>Lamiaceae</taxon>
        <taxon>Nepetoideae</taxon>
        <taxon>Mentheae</taxon>
        <taxon>Salviinae</taxon>
        <taxon>Salvia</taxon>
        <taxon>Salvia subgen. Calosphace</taxon>
    </lineage>
</organism>
<dbReference type="InterPro" id="IPR036236">
    <property type="entry name" value="Znf_C2H2_sf"/>
</dbReference>
<reference evidence="9 10" key="1">
    <citation type="submission" date="2024-06" db="EMBL/GenBank/DDBJ databases">
        <title>A chromosome level genome sequence of Diviner's sage (Salvia divinorum).</title>
        <authorList>
            <person name="Ford S.A."/>
            <person name="Ro D.-K."/>
            <person name="Ness R.W."/>
            <person name="Phillips M.A."/>
        </authorList>
    </citation>
    <scope>NUCLEOTIDE SEQUENCE [LARGE SCALE GENOMIC DNA]</scope>
    <source>
        <strain evidence="9">SAF-2024a</strain>
        <tissue evidence="9">Leaf</tissue>
    </source>
</reference>
<evidence type="ECO:0000256" key="5">
    <source>
        <dbReference type="ARBA" id="ARBA00023242"/>
    </source>
</evidence>
<gene>
    <name evidence="9" type="ORF">AAHA92_28768</name>
</gene>
<dbReference type="PROSITE" id="PS00028">
    <property type="entry name" value="ZINC_FINGER_C2H2_1"/>
    <property type="match status" value="1"/>
</dbReference>
<keyword evidence="4" id="KW-0862">Zinc</keyword>
<sequence length="226" mass="24718">MASKASDVLVTSNKPPMSINEAEQAIIDEYSKDLVLGLNLNYDEILKILINRESNKQGIPQQPSSLESKTFTCNFCRRDFPTAQALGGHQNAHKQEKAQAKHRHDMMGGTPLPPCGSPVLPYFPYHINSSPLGVRSESKIQKPYSYHQSSAVACRFIREKLPMPYLMRPPAPPSTPYDGVRVENLGVAATEVKEGESSGHPRQGLGVVDGGGDQHDASGIDLELKL</sequence>
<dbReference type="Proteomes" id="UP001567538">
    <property type="component" value="Unassembled WGS sequence"/>
</dbReference>
<dbReference type="InterPro" id="IPR013087">
    <property type="entry name" value="Znf_C2H2_type"/>
</dbReference>
<comment type="caution">
    <text evidence="9">The sequence shown here is derived from an EMBL/GenBank/DDBJ whole genome shotgun (WGS) entry which is preliminary data.</text>
</comment>
<dbReference type="EMBL" id="JBEAFC010000011">
    <property type="protein sequence ID" value="KAL1536062.1"/>
    <property type="molecule type" value="Genomic_DNA"/>
</dbReference>
<dbReference type="PROSITE" id="PS50157">
    <property type="entry name" value="ZINC_FINGER_C2H2_2"/>
    <property type="match status" value="1"/>
</dbReference>
<protein>
    <recommendedName>
        <fullName evidence="8">C2H2-type domain-containing protein</fullName>
    </recommendedName>
</protein>
<dbReference type="InterPro" id="IPR044246">
    <property type="entry name" value="ZFP3-like"/>
</dbReference>
<evidence type="ECO:0000313" key="10">
    <source>
        <dbReference type="Proteomes" id="UP001567538"/>
    </source>
</evidence>
<feature type="domain" description="C2H2-type" evidence="8">
    <location>
        <begin position="71"/>
        <end position="98"/>
    </location>
</feature>
<evidence type="ECO:0000259" key="8">
    <source>
        <dbReference type="PROSITE" id="PS50157"/>
    </source>
</evidence>
<feature type="region of interest" description="Disordered" evidence="7">
    <location>
        <begin position="191"/>
        <end position="226"/>
    </location>
</feature>
<dbReference type="GO" id="GO:0008270">
    <property type="term" value="F:zinc ion binding"/>
    <property type="evidence" value="ECO:0007669"/>
    <property type="project" value="UniProtKB-KW"/>
</dbReference>
<comment type="subcellular location">
    <subcellularLocation>
        <location evidence="1">Nucleus</location>
    </subcellularLocation>
</comment>
<keyword evidence="5" id="KW-0539">Nucleus</keyword>
<name>A0ABD1FW46_SALDI</name>
<dbReference type="GO" id="GO:0005634">
    <property type="term" value="C:nucleus"/>
    <property type="evidence" value="ECO:0007669"/>
    <property type="project" value="UniProtKB-SubCell"/>
</dbReference>
<evidence type="ECO:0000256" key="6">
    <source>
        <dbReference type="PROSITE-ProRule" id="PRU00042"/>
    </source>
</evidence>
<proteinExistence type="predicted"/>
<evidence type="ECO:0000256" key="7">
    <source>
        <dbReference type="SAM" id="MobiDB-lite"/>
    </source>
</evidence>
<dbReference type="AlphaFoldDB" id="A0ABD1FW46"/>
<dbReference type="SUPFAM" id="SSF57667">
    <property type="entry name" value="beta-beta-alpha zinc fingers"/>
    <property type="match status" value="1"/>
</dbReference>
<evidence type="ECO:0000256" key="2">
    <source>
        <dbReference type="ARBA" id="ARBA00022723"/>
    </source>
</evidence>
<evidence type="ECO:0000256" key="3">
    <source>
        <dbReference type="ARBA" id="ARBA00022771"/>
    </source>
</evidence>
<keyword evidence="3 6" id="KW-0863">Zinc-finger</keyword>
<dbReference type="Gene3D" id="3.30.160.60">
    <property type="entry name" value="Classic Zinc Finger"/>
    <property type="match status" value="1"/>
</dbReference>
<feature type="compositionally biased region" description="Basic and acidic residues" evidence="7">
    <location>
        <begin position="212"/>
        <end position="226"/>
    </location>
</feature>
<dbReference type="PANTHER" id="PTHR47287">
    <property type="entry name" value="C2H2 AND C2HC ZINC FINGERS SUPERFAMILY PROTEIN"/>
    <property type="match status" value="1"/>
</dbReference>
<evidence type="ECO:0000256" key="1">
    <source>
        <dbReference type="ARBA" id="ARBA00004123"/>
    </source>
</evidence>
<keyword evidence="10" id="KW-1185">Reference proteome</keyword>
<evidence type="ECO:0000313" key="9">
    <source>
        <dbReference type="EMBL" id="KAL1536062.1"/>
    </source>
</evidence>
<keyword evidence="2" id="KW-0479">Metal-binding</keyword>